<name>A0A7W1XBQ2_9BACL</name>
<dbReference type="GO" id="GO:0009164">
    <property type="term" value="P:nucleoside catabolic process"/>
    <property type="evidence" value="ECO:0007669"/>
    <property type="project" value="InterPro"/>
</dbReference>
<dbReference type="NCBIfam" id="NF004079">
    <property type="entry name" value="PRK05584.1"/>
    <property type="match status" value="1"/>
</dbReference>
<dbReference type="OrthoDB" id="9792278at2"/>
<evidence type="ECO:0000313" key="7">
    <source>
        <dbReference type="EMBL" id="MBA4543671.1"/>
    </source>
</evidence>
<dbReference type="AlphaFoldDB" id="A0A7W1XBQ2"/>
<dbReference type="Pfam" id="PF01048">
    <property type="entry name" value="PNP_UDP_1"/>
    <property type="match status" value="1"/>
</dbReference>
<dbReference type="GO" id="GO:0008782">
    <property type="term" value="F:adenosylhomocysteine nucleosidase activity"/>
    <property type="evidence" value="ECO:0007669"/>
    <property type="project" value="UniProtKB-EC"/>
</dbReference>
<dbReference type="GO" id="GO:0005829">
    <property type="term" value="C:cytosol"/>
    <property type="evidence" value="ECO:0007669"/>
    <property type="project" value="TreeGrafter"/>
</dbReference>
<comment type="caution">
    <text evidence="7">The sequence shown here is derived from an EMBL/GenBank/DDBJ whole genome shotgun (WGS) entry which is preliminary data.</text>
</comment>
<accession>A0A7W1XBQ2</accession>
<dbReference type="RefSeq" id="WP_033099084.1">
    <property type="nucleotide sequence ID" value="NZ_JACEIP010000019.1"/>
</dbReference>
<organism evidence="7 8">
    <name type="scientific">Thermoactinomyces daqus</name>
    <dbReference type="NCBI Taxonomy" id="1329516"/>
    <lineage>
        <taxon>Bacteria</taxon>
        <taxon>Bacillati</taxon>
        <taxon>Bacillota</taxon>
        <taxon>Bacilli</taxon>
        <taxon>Bacillales</taxon>
        <taxon>Thermoactinomycetaceae</taxon>
        <taxon>Thermoactinomyces</taxon>
    </lineage>
</organism>
<dbReference type="InterPro" id="IPR000845">
    <property type="entry name" value="Nucleoside_phosphorylase_d"/>
</dbReference>
<dbReference type="CDD" id="cd09008">
    <property type="entry name" value="MTAN"/>
    <property type="match status" value="1"/>
</dbReference>
<dbReference type="InterPro" id="IPR035994">
    <property type="entry name" value="Nucleoside_phosphorylase_sf"/>
</dbReference>
<dbReference type="UniPathway" id="UPA00904">
    <property type="reaction ID" value="UER00871"/>
</dbReference>
<evidence type="ECO:0000256" key="2">
    <source>
        <dbReference type="ARBA" id="ARBA00011974"/>
    </source>
</evidence>
<feature type="domain" description="Nucleoside phosphorylase" evidence="6">
    <location>
        <begin position="6"/>
        <end position="232"/>
    </location>
</feature>
<dbReference type="NCBIfam" id="TIGR01704">
    <property type="entry name" value="MTA_SAH-Nsdase"/>
    <property type="match status" value="1"/>
</dbReference>
<dbReference type="GO" id="GO:0008930">
    <property type="term" value="F:methylthioadenosine nucleosidase activity"/>
    <property type="evidence" value="ECO:0007669"/>
    <property type="project" value="InterPro"/>
</dbReference>
<evidence type="ECO:0000313" key="8">
    <source>
        <dbReference type="Proteomes" id="UP000530514"/>
    </source>
</evidence>
<sequence>MQENRRVGLIGAMDEEIALLLEKMDQAVTQKVYQTTYYTGTLNGTPVVVCKSGVGKVNGAICTQVLIERFHVESIIFTGVAGALHPDLDIGDLVISTECQQHDLDASALGFPKGTIPFQETSVFPADPKLIEWAARAGEKLEGVQVRLGKVLSGDQFISDSGKVTELREQLGGDCVEMEGAAVAHVCHLSGTPFVVIRSMSDRADHSADVNFTEFTKLAAERSSVLVCEILEQRKREKERS</sequence>
<evidence type="ECO:0000256" key="4">
    <source>
        <dbReference type="ARBA" id="ARBA00022801"/>
    </source>
</evidence>
<dbReference type="GO" id="GO:0019509">
    <property type="term" value="P:L-methionine salvage from methylthioadenosine"/>
    <property type="evidence" value="ECO:0007669"/>
    <property type="project" value="UniProtKB-UniPathway"/>
</dbReference>
<keyword evidence="5" id="KW-0486">Methionine biosynthesis</keyword>
<dbReference type="Proteomes" id="UP000530514">
    <property type="component" value="Unassembled WGS sequence"/>
</dbReference>
<keyword evidence="3" id="KW-0028">Amino-acid biosynthesis</keyword>
<keyword evidence="4 7" id="KW-0378">Hydrolase</keyword>
<dbReference type="GO" id="GO:0019284">
    <property type="term" value="P:L-methionine salvage from S-adenosylmethionine"/>
    <property type="evidence" value="ECO:0007669"/>
    <property type="project" value="TreeGrafter"/>
</dbReference>
<dbReference type="SUPFAM" id="SSF53167">
    <property type="entry name" value="Purine and uridine phosphorylases"/>
    <property type="match status" value="1"/>
</dbReference>
<comment type="pathway">
    <text evidence="1">Amino-acid biosynthesis; L-methionine biosynthesis via salvage pathway; S-methyl-5-thio-alpha-D-ribose 1-phosphate from S-methyl-5'-thioadenosine (hydrolase route): step 1/2.</text>
</comment>
<dbReference type="InterPro" id="IPR010049">
    <property type="entry name" value="MTA_SAH_Nsdase"/>
</dbReference>
<protein>
    <recommendedName>
        <fullName evidence="2">adenosylhomocysteine nucleosidase</fullName>
        <ecNumber evidence="2">3.2.2.9</ecNumber>
    </recommendedName>
</protein>
<reference evidence="7 8" key="1">
    <citation type="submission" date="2020-07" db="EMBL/GenBank/DDBJ databases">
        <authorList>
            <person name="Feng H."/>
        </authorList>
    </citation>
    <scope>NUCLEOTIDE SEQUENCE [LARGE SCALE GENOMIC DNA]</scope>
    <source>
        <strain evidence="8">s-11</strain>
    </source>
</reference>
<gene>
    <name evidence="7" type="ORF">H1164_12305</name>
</gene>
<evidence type="ECO:0000256" key="3">
    <source>
        <dbReference type="ARBA" id="ARBA00022605"/>
    </source>
</evidence>
<proteinExistence type="predicted"/>
<dbReference type="EC" id="3.2.2.9" evidence="2"/>
<evidence type="ECO:0000256" key="1">
    <source>
        <dbReference type="ARBA" id="ARBA00004945"/>
    </source>
</evidence>
<dbReference type="PANTHER" id="PTHR46832:SF1">
    <property type="entry name" value="5'-METHYLTHIOADENOSINE_S-ADENOSYLHOMOCYSTEINE NUCLEOSIDASE"/>
    <property type="match status" value="1"/>
</dbReference>
<dbReference type="Gene3D" id="3.40.50.1580">
    <property type="entry name" value="Nucleoside phosphorylase domain"/>
    <property type="match status" value="1"/>
</dbReference>
<evidence type="ECO:0000256" key="5">
    <source>
        <dbReference type="ARBA" id="ARBA00023167"/>
    </source>
</evidence>
<dbReference type="EMBL" id="JACEIP010000019">
    <property type="protein sequence ID" value="MBA4543671.1"/>
    <property type="molecule type" value="Genomic_DNA"/>
</dbReference>
<evidence type="ECO:0000259" key="6">
    <source>
        <dbReference type="Pfam" id="PF01048"/>
    </source>
</evidence>
<dbReference type="PANTHER" id="PTHR46832">
    <property type="entry name" value="5'-METHYLTHIOADENOSINE/S-ADENOSYLHOMOCYSTEINE NUCLEOSIDASE"/>
    <property type="match status" value="1"/>
</dbReference>
<keyword evidence="7" id="KW-0326">Glycosidase</keyword>
<keyword evidence="8" id="KW-1185">Reference proteome</keyword>